<evidence type="ECO:0000313" key="7">
    <source>
        <dbReference type="Proteomes" id="UP000337189"/>
    </source>
</evidence>
<reference evidence="6 7" key="1">
    <citation type="submission" date="2019-08" db="EMBL/GenBank/DDBJ databases">
        <authorList>
            <person name="Peeters C."/>
        </authorList>
    </citation>
    <scope>NUCLEOTIDE SEQUENCE [LARGE SCALE GENOMIC DNA]</scope>
    <source>
        <strain evidence="6 7">LMG 31110</strain>
    </source>
</reference>
<dbReference type="GO" id="GO:0016491">
    <property type="term" value="F:oxidoreductase activity"/>
    <property type="evidence" value="ECO:0007669"/>
    <property type="project" value="UniProtKB-KW"/>
</dbReference>
<dbReference type="Gene3D" id="3.50.50.60">
    <property type="entry name" value="FAD/NAD(P)-binding domain"/>
    <property type="match status" value="1"/>
</dbReference>
<keyword evidence="1" id="KW-0004">4Fe-4S</keyword>
<dbReference type="PANTHER" id="PTHR43498:SF1">
    <property type="entry name" value="COB--COM HETERODISULFIDE REDUCTASE IRON-SULFUR SUBUNIT A"/>
    <property type="match status" value="1"/>
</dbReference>
<keyword evidence="4" id="KW-0408">Iron</keyword>
<dbReference type="GO" id="GO:0046872">
    <property type="term" value="F:metal ion binding"/>
    <property type="evidence" value="ECO:0007669"/>
    <property type="project" value="UniProtKB-KW"/>
</dbReference>
<evidence type="ECO:0000256" key="5">
    <source>
        <dbReference type="ARBA" id="ARBA00023014"/>
    </source>
</evidence>
<dbReference type="InterPro" id="IPR039650">
    <property type="entry name" value="HdrA-like"/>
</dbReference>
<proteinExistence type="predicted"/>
<evidence type="ECO:0000313" key="6">
    <source>
        <dbReference type="EMBL" id="VVD59148.1"/>
    </source>
</evidence>
<gene>
    <name evidence="6" type="ORF">PCO31110_00008</name>
</gene>
<keyword evidence="2" id="KW-0479">Metal-binding</keyword>
<protein>
    <submittedName>
        <fullName evidence="6">FAD-dependent oxidoreductase</fullName>
    </submittedName>
</protein>
<evidence type="ECO:0000256" key="2">
    <source>
        <dbReference type="ARBA" id="ARBA00022723"/>
    </source>
</evidence>
<organism evidence="6 7">
    <name type="scientific">Pandoraea communis</name>
    <dbReference type="NCBI Taxonomy" id="2508297"/>
    <lineage>
        <taxon>Bacteria</taxon>
        <taxon>Pseudomonadati</taxon>
        <taxon>Pseudomonadota</taxon>
        <taxon>Betaproteobacteria</taxon>
        <taxon>Burkholderiales</taxon>
        <taxon>Burkholderiaceae</taxon>
        <taxon>Pandoraea</taxon>
    </lineage>
</organism>
<dbReference type="Proteomes" id="UP000337189">
    <property type="component" value="Unassembled WGS sequence"/>
</dbReference>
<dbReference type="AlphaFoldDB" id="A0A5E4RAK3"/>
<accession>A0A5E4RAK3</accession>
<sequence>MMAAMTKTQYDVVVVGGGAAGAAAAVGAARTGARTALVERYGFLGGAATNAQVLAYCGFYGQGQAPVQQVAGVGEDVLREMRSLGIDTTPVFTRTGNWIISLDAEATKFAFDRLLLSAAVELKLHSRLVDVKRAGDTIASVVVADHEGMHEIEAGAFVDASGEASLSAFSGVDLQTGAAGDAPLQPATLPVRIGGVAKATRIDRALLRQSIEQYNRAAPYPIPRADGGIMLDLPLSGDVLWMAVDLQTGGLSGDDVGRAETAARELAWSYLDVLRQQPGFERAYIVTTGPQLGIRETRHPKSVRDVSVTDAVEGLRSPDGIGRGCWPMEVHASPGKIKYSPIGGEGFFDIPHQALLPKGVTNLRLAGRAIGSDRQAYGSIRVMGTAFATGHAAGVSAALSVAGSKLVSSAALRHALLEQNAIV</sequence>
<evidence type="ECO:0000256" key="4">
    <source>
        <dbReference type="ARBA" id="ARBA00023004"/>
    </source>
</evidence>
<evidence type="ECO:0000256" key="1">
    <source>
        <dbReference type="ARBA" id="ARBA00022485"/>
    </source>
</evidence>
<dbReference type="SUPFAM" id="SSF51905">
    <property type="entry name" value="FAD/NAD(P)-binding domain"/>
    <property type="match status" value="1"/>
</dbReference>
<name>A0A5E4RAK3_9BURK</name>
<dbReference type="Pfam" id="PF12831">
    <property type="entry name" value="FAD_oxidored"/>
    <property type="match status" value="1"/>
</dbReference>
<evidence type="ECO:0000256" key="3">
    <source>
        <dbReference type="ARBA" id="ARBA00023002"/>
    </source>
</evidence>
<dbReference type="PRINTS" id="PR00469">
    <property type="entry name" value="PNDRDTASEII"/>
</dbReference>
<dbReference type="EMBL" id="CABPSJ010000001">
    <property type="protein sequence ID" value="VVD59148.1"/>
    <property type="molecule type" value="Genomic_DNA"/>
</dbReference>
<dbReference type="GO" id="GO:0051539">
    <property type="term" value="F:4 iron, 4 sulfur cluster binding"/>
    <property type="evidence" value="ECO:0007669"/>
    <property type="project" value="UniProtKB-KW"/>
</dbReference>
<dbReference type="InterPro" id="IPR036188">
    <property type="entry name" value="FAD/NAD-bd_sf"/>
</dbReference>
<dbReference type="PANTHER" id="PTHR43498">
    <property type="entry name" value="FERREDOXIN:COB-COM HETERODISULFIDE REDUCTASE SUBUNIT A"/>
    <property type="match status" value="1"/>
</dbReference>
<keyword evidence="3" id="KW-0560">Oxidoreductase</keyword>
<keyword evidence="5" id="KW-0411">Iron-sulfur</keyword>